<evidence type="ECO:0000313" key="1">
    <source>
        <dbReference type="EMBL" id="SDT42440.1"/>
    </source>
</evidence>
<sequence length="327" mass="35741">MSFPIEPGAGEVDERGLFLVQAPDIRARVLPLFGFDPRRSDDRPVGHGTTFRIDPWSRCLTAFHVLEDLFEVDEAGTGAALRPGLRLAALEVEGTGFGLIGLRADAWRPLAGSYAFCGVEAPPFQTPRLRNLTELVVLRIRPATQSSEGTPYWPLDLRRWRPVRGERVLALGFPNLDEEGREERPISQYLYGSFGEITDVEPADGARGRPWPVIRVAAEWPGGMSGGPVFNETGNLIGVVSSGIAGGTGTATFFSGWNMADRILGSIDPNNPGRFLCHGVFDDAGELVHATQDAEQARRFAETRGLTDHAVVSVDPHREGWMRVNGR</sequence>
<dbReference type="AlphaFoldDB" id="A0A1H2A8Y5"/>
<evidence type="ECO:0000313" key="2">
    <source>
        <dbReference type="Proteomes" id="UP000243904"/>
    </source>
</evidence>
<gene>
    <name evidence="1" type="ORF">SAMN05444158_5980</name>
</gene>
<keyword evidence="2" id="KW-1185">Reference proteome</keyword>
<accession>A0A1H2A8Y5</accession>
<organism evidence="1 2">
    <name type="scientific">Bradyrhizobium canariense</name>
    <dbReference type="NCBI Taxonomy" id="255045"/>
    <lineage>
        <taxon>Bacteria</taxon>
        <taxon>Pseudomonadati</taxon>
        <taxon>Pseudomonadota</taxon>
        <taxon>Alphaproteobacteria</taxon>
        <taxon>Hyphomicrobiales</taxon>
        <taxon>Nitrobacteraceae</taxon>
        <taxon>Bradyrhizobium</taxon>
    </lineage>
</organism>
<dbReference type="RefSeq" id="WP_146689866.1">
    <property type="nucleotide sequence ID" value="NZ_LT629750.1"/>
</dbReference>
<dbReference type="Proteomes" id="UP000243904">
    <property type="component" value="Chromosome I"/>
</dbReference>
<proteinExistence type="predicted"/>
<dbReference type="Pfam" id="PF13365">
    <property type="entry name" value="Trypsin_2"/>
    <property type="match status" value="1"/>
</dbReference>
<dbReference type="SUPFAM" id="SSF50494">
    <property type="entry name" value="Trypsin-like serine proteases"/>
    <property type="match status" value="1"/>
</dbReference>
<dbReference type="InterPro" id="IPR009003">
    <property type="entry name" value="Peptidase_S1_PA"/>
</dbReference>
<dbReference type="EMBL" id="LT629750">
    <property type="protein sequence ID" value="SDT42440.1"/>
    <property type="molecule type" value="Genomic_DNA"/>
</dbReference>
<dbReference type="Gene3D" id="2.40.10.10">
    <property type="entry name" value="Trypsin-like serine proteases"/>
    <property type="match status" value="1"/>
</dbReference>
<protein>
    <submittedName>
        <fullName evidence="1">Trypsin-like peptidase domain-containing protein</fullName>
    </submittedName>
</protein>
<dbReference type="InterPro" id="IPR043504">
    <property type="entry name" value="Peptidase_S1_PA_chymotrypsin"/>
</dbReference>
<name>A0A1H2A8Y5_9BRAD</name>
<reference evidence="2" key="1">
    <citation type="submission" date="2016-10" db="EMBL/GenBank/DDBJ databases">
        <authorList>
            <person name="Varghese N."/>
            <person name="Submissions S."/>
        </authorList>
    </citation>
    <scope>NUCLEOTIDE SEQUENCE [LARGE SCALE GENOMIC DNA]</scope>
    <source>
        <strain evidence="2">GAS369</strain>
    </source>
</reference>